<evidence type="ECO:0008006" key="4">
    <source>
        <dbReference type="Google" id="ProtNLM"/>
    </source>
</evidence>
<feature type="signal peptide" evidence="1">
    <location>
        <begin position="1"/>
        <end position="29"/>
    </location>
</feature>
<organism evidence="2 3">
    <name type="scientific">Roseomonas acroporae</name>
    <dbReference type="NCBI Taxonomy" id="2937791"/>
    <lineage>
        <taxon>Bacteria</taxon>
        <taxon>Pseudomonadati</taxon>
        <taxon>Pseudomonadota</taxon>
        <taxon>Alphaproteobacteria</taxon>
        <taxon>Acetobacterales</taxon>
        <taxon>Roseomonadaceae</taxon>
        <taxon>Roseomonas</taxon>
    </lineage>
</organism>
<sequence>MRAILPRRALVSVAALAAAPTGVAPTADAALLATCAEYHAARAELLAAPDDTAMDAADERQDAARERLVDLPACTPEGLVAKARVIAVDLPPAARDFDLSPENDEIRLVLSLVRDIVRLLPQAGA</sequence>
<evidence type="ECO:0000256" key="1">
    <source>
        <dbReference type="SAM" id="SignalP"/>
    </source>
</evidence>
<evidence type="ECO:0000313" key="3">
    <source>
        <dbReference type="Proteomes" id="UP001139516"/>
    </source>
</evidence>
<keyword evidence="3" id="KW-1185">Reference proteome</keyword>
<dbReference type="AlphaFoldDB" id="A0A9X1YFH2"/>
<proteinExistence type="predicted"/>
<dbReference type="EMBL" id="JALPRX010000197">
    <property type="protein sequence ID" value="MCK8788165.1"/>
    <property type="molecule type" value="Genomic_DNA"/>
</dbReference>
<keyword evidence="1" id="KW-0732">Signal</keyword>
<accession>A0A9X1YFH2</accession>
<comment type="caution">
    <text evidence="2">The sequence shown here is derived from an EMBL/GenBank/DDBJ whole genome shotgun (WGS) entry which is preliminary data.</text>
</comment>
<dbReference type="RefSeq" id="WP_248670206.1">
    <property type="nucleotide sequence ID" value="NZ_JALPRX010000197.1"/>
</dbReference>
<dbReference type="Proteomes" id="UP001139516">
    <property type="component" value="Unassembled WGS sequence"/>
</dbReference>
<name>A0A9X1YFH2_9PROT</name>
<gene>
    <name evidence="2" type="ORF">M0638_27840</name>
</gene>
<evidence type="ECO:0000313" key="2">
    <source>
        <dbReference type="EMBL" id="MCK8788165.1"/>
    </source>
</evidence>
<reference evidence="2" key="1">
    <citation type="submission" date="2022-04" db="EMBL/GenBank/DDBJ databases">
        <title>Roseomonas acroporae sp. nov., isolated from coral Acropora digitifera.</title>
        <authorList>
            <person name="Sun H."/>
        </authorList>
    </citation>
    <scope>NUCLEOTIDE SEQUENCE</scope>
    <source>
        <strain evidence="2">NAR14</strain>
    </source>
</reference>
<protein>
    <recommendedName>
        <fullName evidence="4">Secreted protein</fullName>
    </recommendedName>
</protein>
<feature type="chain" id="PRO_5040819935" description="Secreted protein" evidence="1">
    <location>
        <begin position="30"/>
        <end position="125"/>
    </location>
</feature>